<dbReference type="AlphaFoldDB" id="A0A485JCU2"/>
<accession>A0A485JCU2</accession>
<protein>
    <submittedName>
        <fullName evidence="1">Uncharacterized protein</fullName>
    </submittedName>
</protein>
<dbReference type="EMBL" id="CAADJZ010000001">
    <property type="protein sequence ID" value="VFT67472.1"/>
    <property type="molecule type" value="Genomic_DNA"/>
</dbReference>
<dbReference type="Proteomes" id="UP000358010">
    <property type="component" value="Unassembled WGS sequence"/>
</dbReference>
<name>A0A485JCU2_ECOLX</name>
<sequence length="118" mass="13875">MVIMIKTEFGIIDEIDTDKDYGHHEPEKYNCVYIDDDIYIDEWWEQLQTIKTFYHSLNRPGYALARYGVTIIPPDSLNQFLHIVISDPKFQHDPLLLSLSEVIQKAIRGNKHMIHFGI</sequence>
<reference evidence="1 2" key="1">
    <citation type="submission" date="2019-03" db="EMBL/GenBank/DDBJ databases">
        <authorList>
            <consortium name="Pathogen Informatics"/>
        </authorList>
    </citation>
    <scope>NUCLEOTIDE SEQUENCE [LARGE SCALE GENOMIC DNA]</scope>
    <source>
        <strain evidence="1 2">NCTC10974</strain>
    </source>
</reference>
<gene>
    <name evidence="1" type="ORF">NCTC10974_00918</name>
</gene>
<evidence type="ECO:0000313" key="2">
    <source>
        <dbReference type="Proteomes" id="UP000358010"/>
    </source>
</evidence>
<evidence type="ECO:0000313" key="1">
    <source>
        <dbReference type="EMBL" id="VFT67472.1"/>
    </source>
</evidence>
<organism evidence="1 2">
    <name type="scientific">Escherichia coli</name>
    <dbReference type="NCBI Taxonomy" id="562"/>
    <lineage>
        <taxon>Bacteria</taxon>
        <taxon>Pseudomonadati</taxon>
        <taxon>Pseudomonadota</taxon>
        <taxon>Gammaproteobacteria</taxon>
        <taxon>Enterobacterales</taxon>
        <taxon>Enterobacteriaceae</taxon>
        <taxon>Escherichia</taxon>
    </lineage>
</organism>
<proteinExistence type="predicted"/>